<dbReference type="PANTHER" id="PTHR22911:SF135">
    <property type="entry name" value="BLR4310 PROTEIN"/>
    <property type="match status" value="1"/>
</dbReference>
<feature type="domain" description="EamA" evidence="2">
    <location>
        <begin position="31"/>
        <end position="162"/>
    </location>
</feature>
<feature type="transmembrane region" description="Helical" evidence="1">
    <location>
        <begin position="61"/>
        <end position="78"/>
    </location>
</feature>
<reference evidence="3 4" key="1">
    <citation type="submission" date="2016-03" db="EMBL/GenBank/DDBJ databases">
        <title>Complete genome of Aminobacter aminovorans KCTC 2477.</title>
        <authorList>
            <person name="Kim K.M."/>
        </authorList>
    </citation>
    <scope>NUCLEOTIDE SEQUENCE [LARGE SCALE GENOMIC DNA]</scope>
    <source>
        <strain evidence="3 4">KCTC 2477</strain>
    </source>
</reference>
<name>A0AAC8YSF3_AMIAI</name>
<accession>A0AAC8YSF3</accession>
<dbReference type="GO" id="GO:0016020">
    <property type="term" value="C:membrane"/>
    <property type="evidence" value="ECO:0007669"/>
    <property type="project" value="InterPro"/>
</dbReference>
<keyword evidence="1" id="KW-0472">Membrane</keyword>
<feature type="transmembrane region" description="Helical" evidence="1">
    <location>
        <begin position="282"/>
        <end position="300"/>
    </location>
</feature>
<dbReference type="EMBL" id="CP015005">
    <property type="protein sequence ID" value="AMS43463.1"/>
    <property type="molecule type" value="Genomic_DNA"/>
</dbReference>
<sequence>MPWDRLDPTDWAPDREKRMTTASETAAQHRLGMLLVAASAAVFGLAGILTKSVDADPLTITSWRGLIGGMLISAYVLWRRRNGTGESLHLGWQGWLLAVLGTISSVAFIAAFKNTYVANVVVIYATVPFVVALFAWVIAGEVFRRQTAVAATVCLAGVAIMFWSGLGGGHAFGDALALMMTCLFAFYAALVRRFRNASVVWAGAVSAFLGVIPAWLLSDPLTVPRSSIAPLVFFGFTFALAVILWTEGARRIPAAEAGLLGTTEVPFGIFFAWLFLAELPPTASLFGGAIVLGAVFWHAWRDARSADRFATGGKFRRETS</sequence>
<dbReference type="KEGG" id="aak:AA2016_4553"/>
<feature type="transmembrane region" description="Helical" evidence="1">
    <location>
        <begin position="257"/>
        <end position="276"/>
    </location>
</feature>
<dbReference type="AlphaFoldDB" id="A0AAC8YSF3"/>
<proteinExistence type="predicted"/>
<dbReference type="InterPro" id="IPR000620">
    <property type="entry name" value="EamA_dom"/>
</dbReference>
<feature type="transmembrane region" description="Helical" evidence="1">
    <location>
        <begin position="228"/>
        <end position="245"/>
    </location>
</feature>
<feature type="transmembrane region" description="Helical" evidence="1">
    <location>
        <begin position="31"/>
        <end position="49"/>
    </location>
</feature>
<evidence type="ECO:0000256" key="1">
    <source>
        <dbReference type="SAM" id="Phobius"/>
    </source>
</evidence>
<evidence type="ECO:0000259" key="2">
    <source>
        <dbReference type="Pfam" id="PF00892"/>
    </source>
</evidence>
<keyword evidence="1" id="KW-1133">Transmembrane helix</keyword>
<dbReference type="Pfam" id="PF00892">
    <property type="entry name" value="EamA"/>
    <property type="match status" value="2"/>
</dbReference>
<feature type="domain" description="EamA" evidence="2">
    <location>
        <begin position="172"/>
        <end position="297"/>
    </location>
</feature>
<evidence type="ECO:0000313" key="4">
    <source>
        <dbReference type="Proteomes" id="UP000075755"/>
    </source>
</evidence>
<evidence type="ECO:0000313" key="3">
    <source>
        <dbReference type="EMBL" id="AMS43463.1"/>
    </source>
</evidence>
<protein>
    <recommendedName>
        <fullName evidence="2">EamA domain-containing protein</fullName>
    </recommendedName>
</protein>
<feature type="transmembrane region" description="Helical" evidence="1">
    <location>
        <begin position="148"/>
        <end position="166"/>
    </location>
</feature>
<feature type="transmembrane region" description="Helical" evidence="1">
    <location>
        <begin position="172"/>
        <end position="191"/>
    </location>
</feature>
<dbReference type="Proteomes" id="UP000075755">
    <property type="component" value="Chromosome"/>
</dbReference>
<feature type="transmembrane region" description="Helical" evidence="1">
    <location>
        <begin position="90"/>
        <end position="110"/>
    </location>
</feature>
<feature type="transmembrane region" description="Helical" evidence="1">
    <location>
        <begin position="198"/>
        <end position="216"/>
    </location>
</feature>
<gene>
    <name evidence="3" type="ORF">AA2016_4553</name>
</gene>
<organism evidence="3 4">
    <name type="scientific">Aminobacter aminovorans</name>
    <name type="common">Chelatobacter heintzii</name>
    <dbReference type="NCBI Taxonomy" id="83263"/>
    <lineage>
        <taxon>Bacteria</taxon>
        <taxon>Pseudomonadati</taxon>
        <taxon>Pseudomonadota</taxon>
        <taxon>Alphaproteobacteria</taxon>
        <taxon>Hyphomicrobiales</taxon>
        <taxon>Phyllobacteriaceae</taxon>
        <taxon>Aminobacter</taxon>
    </lineage>
</organism>
<keyword evidence="1" id="KW-0812">Transmembrane</keyword>
<feature type="transmembrane region" description="Helical" evidence="1">
    <location>
        <begin position="116"/>
        <end position="136"/>
    </location>
</feature>
<dbReference type="SUPFAM" id="SSF103481">
    <property type="entry name" value="Multidrug resistance efflux transporter EmrE"/>
    <property type="match status" value="2"/>
</dbReference>
<dbReference type="InterPro" id="IPR037185">
    <property type="entry name" value="EmrE-like"/>
</dbReference>
<dbReference type="PANTHER" id="PTHR22911">
    <property type="entry name" value="ACYL-MALONYL CONDENSING ENZYME-RELATED"/>
    <property type="match status" value="1"/>
</dbReference>